<reference evidence="2 3" key="1">
    <citation type="submission" date="2023-02" db="EMBL/GenBank/DDBJ databases">
        <title>LHISI_Scaffold_Assembly.</title>
        <authorList>
            <person name="Stuart O.P."/>
            <person name="Cleave R."/>
            <person name="Magrath M.J.L."/>
            <person name="Mikheyev A.S."/>
        </authorList>
    </citation>
    <scope>NUCLEOTIDE SEQUENCE [LARGE SCALE GENOMIC DNA]</scope>
    <source>
        <strain evidence="2">Daus_M_001</strain>
        <tissue evidence="2">Leg muscle</tissue>
    </source>
</reference>
<gene>
    <name evidence="2" type="ORF">PR048_009969</name>
</gene>
<comment type="caution">
    <text evidence="2">The sequence shown here is derived from an EMBL/GenBank/DDBJ whole genome shotgun (WGS) entry which is preliminary data.</text>
</comment>
<evidence type="ECO:0000313" key="2">
    <source>
        <dbReference type="EMBL" id="KAJ8890460.1"/>
    </source>
</evidence>
<name>A0ABQ9I1F3_9NEOP</name>
<keyword evidence="3" id="KW-1185">Reference proteome</keyword>
<proteinExistence type="predicted"/>
<feature type="compositionally biased region" description="Low complexity" evidence="1">
    <location>
        <begin position="204"/>
        <end position="216"/>
    </location>
</feature>
<accession>A0ABQ9I1F3</accession>
<evidence type="ECO:0000256" key="1">
    <source>
        <dbReference type="SAM" id="MobiDB-lite"/>
    </source>
</evidence>
<dbReference type="Proteomes" id="UP001159363">
    <property type="component" value="Chromosome 3"/>
</dbReference>
<feature type="compositionally biased region" description="Basic residues" evidence="1">
    <location>
        <begin position="217"/>
        <end position="228"/>
    </location>
</feature>
<protein>
    <submittedName>
        <fullName evidence="2">Uncharacterized protein</fullName>
    </submittedName>
</protein>
<evidence type="ECO:0000313" key="3">
    <source>
        <dbReference type="Proteomes" id="UP001159363"/>
    </source>
</evidence>
<sequence length="322" mass="35937">MSSQVYHWRGTTPFGEDLLLASGPVVHYESNTLWANQEKEILEILSTCTHDEQYSIHFSRNRSSRKPVTFENFLGTAVAERLDCSLPTKANRIQSPGWVTPGFSQKESCGTMALVFRKFVSDQEWTLLEKTIMSKKCECESLTSTEHGGQQEDESPHHDVSLCAVSGCHRHAHTRMHSRTTLQPLPAARGATLPVHRPLPHPAPTTTHAQATTTPRSARRRDNRRRTSKYTAAGSKNSDETGGVRDHGDDPDGEHDESNGAEVDDEFLDALTHPSTTFAAKSGMKKAKDAENTDYIFPGDPTVLVDRLKHLTDLFKHGYRMM</sequence>
<feature type="region of interest" description="Disordered" evidence="1">
    <location>
        <begin position="192"/>
        <end position="260"/>
    </location>
</feature>
<feature type="compositionally biased region" description="Basic and acidic residues" evidence="1">
    <location>
        <begin position="237"/>
        <end position="250"/>
    </location>
</feature>
<organism evidence="2 3">
    <name type="scientific">Dryococelus australis</name>
    <dbReference type="NCBI Taxonomy" id="614101"/>
    <lineage>
        <taxon>Eukaryota</taxon>
        <taxon>Metazoa</taxon>
        <taxon>Ecdysozoa</taxon>
        <taxon>Arthropoda</taxon>
        <taxon>Hexapoda</taxon>
        <taxon>Insecta</taxon>
        <taxon>Pterygota</taxon>
        <taxon>Neoptera</taxon>
        <taxon>Polyneoptera</taxon>
        <taxon>Phasmatodea</taxon>
        <taxon>Verophasmatodea</taxon>
        <taxon>Anareolatae</taxon>
        <taxon>Phasmatidae</taxon>
        <taxon>Eurycanthinae</taxon>
        <taxon>Dryococelus</taxon>
    </lineage>
</organism>
<dbReference type="EMBL" id="JARBHB010000003">
    <property type="protein sequence ID" value="KAJ8890460.1"/>
    <property type="molecule type" value="Genomic_DNA"/>
</dbReference>